<feature type="compositionally biased region" description="Basic and acidic residues" evidence="7">
    <location>
        <begin position="849"/>
        <end position="871"/>
    </location>
</feature>
<evidence type="ECO:0000256" key="5">
    <source>
        <dbReference type="ARBA" id="ARBA00023187"/>
    </source>
</evidence>
<comment type="subcellular location">
    <subcellularLocation>
        <location evidence="1">Nucleus</location>
    </subcellularLocation>
</comment>
<organism evidence="10">
    <name type="scientific">Salix viminalis</name>
    <name type="common">Common osier</name>
    <name type="synonym">Basket willow</name>
    <dbReference type="NCBI Taxonomy" id="40686"/>
    <lineage>
        <taxon>Eukaryota</taxon>
        <taxon>Viridiplantae</taxon>
        <taxon>Streptophyta</taxon>
        <taxon>Embryophyta</taxon>
        <taxon>Tracheophyta</taxon>
        <taxon>Spermatophyta</taxon>
        <taxon>Magnoliopsida</taxon>
        <taxon>eudicotyledons</taxon>
        <taxon>Gunneridae</taxon>
        <taxon>Pentapetalae</taxon>
        <taxon>rosids</taxon>
        <taxon>fabids</taxon>
        <taxon>Malpighiales</taxon>
        <taxon>Salicaceae</taxon>
        <taxon>Saliceae</taxon>
        <taxon>Salix</taxon>
    </lineage>
</organism>
<keyword evidence="2" id="KW-0507">mRNA processing</keyword>
<feature type="region of interest" description="Disordered" evidence="7">
    <location>
        <begin position="760"/>
        <end position="823"/>
    </location>
</feature>
<dbReference type="Gene3D" id="3.30.70.330">
    <property type="match status" value="1"/>
</dbReference>
<keyword evidence="3" id="KW-0677">Repeat</keyword>
<feature type="domain" description="LSM-interacting" evidence="8">
    <location>
        <begin position="855"/>
        <end position="870"/>
    </location>
</feature>
<feature type="region of interest" description="Disordered" evidence="7">
    <location>
        <begin position="609"/>
        <end position="691"/>
    </location>
</feature>
<accession>A0A6N2KJS8</accession>
<dbReference type="Gene3D" id="1.25.40.10">
    <property type="entry name" value="Tetratricopeptide repeat domain"/>
    <property type="match status" value="2"/>
</dbReference>
<evidence type="ECO:0000256" key="3">
    <source>
        <dbReference type="ARBA" id="ARBA00022737"/>
    </source>
</evidence>
<evidence type="ECO:0000256" key="6">
    <source>
        <dbReference type="ARBA" id="ARBA00023242"/>
    </source>
</evidence>
<feature type="compositionally biased region" description="Basic and acidic residues" evidence="7">
    <location>
        <begin position="651"/>
        <end position="686"/>
    </location>
</feature>
<gene>
    <name evidence="10" type="ORF">SVIM_LOCUS36442</name>
</gene>
<dbReference type="Pfam" id="PF05843">
    <property type="entry name" value="Suf"/>
    <property type="match status" value="1"/>
</dbReference>
<proteinExistence type="predicted"/>
<dbReference type="InterPro" id="IPR008669">
    <property type="entry name" value="LSM_interact"/>
</dbReference>
<feature type="region of interest" description="Disordered" evidence="7">
    <location>
        <begin position="1"/>
        <end position="52"/>
    </location>
</feature>
<evidence type="ECO:0000259" key="9">
    <source>
        <dbReference type="Pfam" id="PF05843"/>
    </source>
</evidence>
<dbReference type="GO" id="GO:0005634">
    <property type="term" value="C:nucleus"/>
    <property type="evidence" value="ECO:0007669"/>
    <property type="project" value="UniProtKB-SubCell"/>
</dbReference>
<dbReference type="InterPro" id="IPR008847">
    <property type="entry name" value="Suf"/>
</dbReference>
<keyword evidence="4" id="KW-0694">RNA-binding</keyword>
<evidence type="ECO:0008006" key="11">
    <source>
        <dbReference type="Google" id="ProtNLM"/>
    </source>
</evidence>
<evidence type="ECO:0000313" key="10">
    <source>
        <dbReference type="EMBL" id="VFU23498.1"/>
    </source>
</evidence>
<feature type="compositionally biased region" description="Basic and acidic residues" evidence="7">
    <location>
        <begin position="766"/>
        <end position="807"/>
    </location>
</feature>
<reference evidence="10" key="1">
    <citation type="submission" date="2019-03" db="EMBL/GenBank/DDBJ databases">
        <authorList>
            <person name="Mank J."/>
            <person name="Almeida P."/>
        </authorList>
    </citation>
    <scope>NUCLEOTIDE SEQUENCE</scope>
    <source>
        <strain evidence="10">78183</strain>
    </source>
</reference>
<dbReference type="InterPro" id="IPR011990">
    <property type="entry name" value="TPR-like_helical_dom_sf"/>
</dbReference>
<dbReference type="GO" id="GO:0008380">
    <property type="term" value="P:RNA splicing"/>
    <property type="evidence" value="ECO:0007669"/>
    <property type="project" value="UniProtKB-KW"/>
</dbReference>
<dbReference type="SUPFAM" id="SSF48452">
    <property type="entry name" value="TPR-like"/>
    <property type="match status" value="2"/>
</dbReference>
<dbReference type="AlphaFoldDB" id="A0A6N2KJS8"/>
<dbReference type="InterPro" id="IPR012677">
    <property type="entry name" value="Nucleotide-bd_a/b_plait_sf"/>
</dbReference>
<feature type="compositionally biased region" description="Acidic residues" evidence="7">
    <location>
        <begin position="1"/>
        <end position="25"/>
    </location>
</feature>
<dbReference type="EMBL" id="CAADRP010000114">
    <property type="protein sequence ID" value="VFU23498.1"/>
    <property type="molecule type" value="Genomic_DNA"/>
</dbReference>
<feature type="domain" description="Suppressor of forked" evidence="9">
    <location>
        <begin position="56"/>
        <end position="403"/>
    </location>
</feature>
<evidence type="ECO:0000256" key="1">
    <source>
        <dbReference type="ARBA" id="ARBA00004123"/>
    </source>
</evidence>
<sequence length="871" mass="100303">MEIDGEDITLEEELDDNDKDNDNDNGDQLQNPKLRSDSNSDSDSDSDDESQQIEELRTLEIELSSNPSNYDSHVQYIKLLRKMGEIDKLKQAREAMNNVFPLSSDMWRDWAKDEASISGPEGFTGVEKIYDRGVFDYLSVSLWCDYLNYIQEHDPSVRECSPDGISKARNLFERALTAAGLHIAEGNKIWESYREFELAVLHTIDENDIKAKELQVQRIRNIFHRQLSVPLVNLRSTLLAYKAWEVEQGTDLDAKSSEVDGISSHLASAYQKAMEAYNARAQHEEQISMQNLSDTEKFRNFMNYLKFEKSVGDPARVQVLYERAMVDFPISSDLWLDYTRYLDRTLKVGNVLRDVYSRATKNCPWIGELWVLYMLSLERGRAPEKEISSVFEKSLQCTLSTIEEYLDLFLTRVHGLRRRIICGAEVNDVLDYSLIRETFQHASDYLSPHLKNTDGLLRLYAYWARLEMNLGKDLVAARGVWESLLKIRQTIYSIYLVLPKLFHLVLFCFIFSNFDVMHLNSFSSGSTLEAWQGFIAMETESGHIREARSIYKRCYSKRFAGTGSEDICHSWLRFEEEFGTLEDFDHAMQKVTPRLEELKLYRIQQETKASTDQSEISGKRIAREKRKGGSTATDEESSAKRQKNTAQTQKKGYEDKDQLQKHEVNDAQETKIDLEKTDSAPEKQMKGSDAANSEDIRKFFSDVGGGLMVNFVALQITGRKSASVDVNMFIIMDWPYVDFVDDEHLTSAITKNKQMLFGKRLSIARSDPKQSRRDGRRVPRDQAFSSDRRRDSRESAPNEYADKHYESRSQQAPQPATLKSDDNIQFKGKNIFAVPRNVRTLGLSANKSKTVEEGDEKPKSNDEFRKMFIKE</sequence>
<dbReference type="Pfam" id="PF05391">
    <property type="entry name" value="Lsm_interact"/>
    <property type="match status" value="1"/>
</dbReference>
<feature type="compositionally biased region" description="Acidic residues" evidence="7">
    <location>
        <begin position="40"/>
        <end position="52"/>
    </location>
</feature>
<keyword evidence="5" id="KW-0508">mRNA splicing</keyword>
<evidence type="ECO:0000256" key="4">
    <source>
        <dbReference type="ARBA" id="ARBA00022884"/>
    </source>
</evidence>
<feature type="region of interest" description="Disordered" evidence="7">
    <location>
        <begin position="845"/>
        <end position="871"/>
    </location>
</feature>
<dbReference type="PANTHER" id="PTHR17204">
    <property type="entry name" value="PRE-MRNA PROCESSING PROTEIN PRP39-RELATED"/>
    <property type="match status" value="1"/>
</dbReference>
<evidence type="ECO:0000256" key="7">
    <source>
        <dbReference type="SAM" id="MobiDB-lite"/>
    </source>
</evidence>
<evidence type="ECO:0000259" key="8">
    <source>
        <dbReference type="Pfam" id="PF05391"/>
    </source>
</evidence>
<dbReference type="PANTHER" id="PTHR17204:SF25">
    <property type="entry name" value="RRM DOMAIN-CONTAINING PROTEIN"/>
    <property type="match status" value="1"/>
</dbReference>
<dbReference type="SMART" id="SM00386">
    <property type="entry name" value="HAT"/>
    <property type="match status" value="6"/>
</dbReference>
<dbReference type="GO" id="GO:0003723">
    <property type="term" value="F:RNA binding"/>
    <property type="evidence" value="ECO:0007669"/>
    <property type="project" value="UniProtKB-KW"/>
</dbReference>
<dbReference type="InterPro" id="IPR003107">
    <property type="entry name" value="HAT"/>
</dbReference>
<protein>
    <recommendedName>
        <fullName evidence="11">LSM-interacting domain-containing protein</fullName>
    </recommendedName>
</protein>
<dbReference type="GO" id="GO:0006397">
    <property type="term" value="P:mRNA processing"/>
    <property type="evidence" value="ECO:0007669"/>
    <property type="project" value="UniProtKB-KW"/>
</dbReference>
<name>A0A6N2KJS8_SALVM</name>
<keyword evidence="6" id="KW-0539">Nucleus</keyword>
<evidence type="ECO:0000256" key="2">
    <source>
        <dbReference type="ARBA" id="ARBA00022664"/>
    </source>
</evidence>